<evidence type="ECO:0000256" key="1">
    <source>
        <dbReference type="SAM" id="MobiDB-lite"/>
    </source>
</evidence>
<gene>
    <name evidence="2" type="ORF">V1477_017576</name>
</gene>
<proteinExistence type="predicted"/>
<dbReference type="Proteomes" id="UP001607303">
    <property type="component" value="Unassembled WGS sequence"/>
</dbReference>
<accession>A0ABD2B6E7</accession>
<dbReference type="EMBL" id="JAYRBN010000100">
    <property type="protein sequence ID" value="KAL2728300.1"/>
    <property type="molecule type" value="Genomic_DNA"/>
</dbReference>
<feature type="compositionally biased region" description="Basic and acidic residues" evidence="1">
    <location>
        <begin position="14"/>
        <end position="40"/>
    </location>
</feature>
<dbReference type="AlphaFoldDB" id="A0ABD2B6E7"/>
<protein>
    <submittedName>
        <fullName evidence="2">Uncharacterized protein</fullName>
    </submittedName>
</protein>
<feature type="compositionally biased region" description="Acidic residues" evidence="1">
    <location>
        <begin position="73"/>
        <end position="104"/>
    </location>
</feature>
<organism evidence="2 3">
    <name type="scientific">Vespula maculifrons</name>
    <name type="common">Eastern yellow jacket</name>
    <name type="synonym">Wasp</name>
    <dbReference type="NCBI Taxonomy" id="7453"/>
    <lineage>
        <taxon>Eukaryota</taxon>
        <taxon>Metazoa</taxon>
        <taxon>Ecdysozoa</taxon>
        <taxon>Arthropoda</taxon>
        <taxon>Hexapoda</taxon>
        <taxon>Insecta</taxon>
        <taxon>Pterygota</taxon>
        <taxon>Neoptera</taxon>
        <taxon>Endopterygota</taxon>
        <taxon>Hymenoptera</taxon>
        <taxon>Apocrita</taxon>
        <taxon>Aculeata</taxon>
        <taxon>Vespoidea</taxon>
        <taxon>Vespidae</taxon>
        <taxon>Vespinae</taxon>
        <taxon>Vespula</taxon>
    </lineage>
</organism>
<reference evidence="2 3" key="1">
    <citation type="journal article" date="2024" name="Ann. Entomol. Soc. Am.">
        <title>Genomic analyses of the southern and eastern yellowjacket wasps (Hymenoptera: Vespidae) reveal evolutionary signatures of social life.</title>
        <authorList>
            <person name="Catto M.A."/>
            <person name="Caine P.B."/>
            <person name="Orr S.E."/>
            <person name="Hunt B.G."/>
            <person name="Goodisman M.A.D."/>
        </authorList>
    </citation>
    <scope>NUCLEOTIDE SEQUENCE [LARGE SCALE GENOMIC DNA]</scope>
    <source>
        <strain evidence="2">232</strain>
        <tissue evidence="2">Head and thorax</tissue>
    </source>
</reference>
<feature type="region of interest" description="Disordered" evidence="1">
    <location>
        <begin position="1"/>
        <end position="55"/>
    </location>
</feature>
<comment type="caution">
    <text evidence="2">The sequence shown here is derived from an EMBL/GenBank/DDBJ whole genome shotgun (WGS) entry which is preliminary data.</text>
</comment>
<name>A0ABD2B6E7_VESMC</name>
<sequence>MIKRTSEVLTEPTVYKRPERFRPRLDKEDEKSEAERKEVVEGCQPRFHREGSSRTDGWFAFAEVIIKPRRAEEEEEEEEDEEEEDDEEEDEERKEKEEEEEEEE</sequence>
<evidence type="ECO:0000313" key="2">
    <source>
        <dbReference type="EMBL" id="KAL2728300.1"/>
    </source>
</evidence>
<feature type="region of interest" description="Disordered" evidence="1">
    <location>
        <begin position="67"/>
        <end position="104"/>
    </location>
</feature>
<keyword evidence="3" id="KW-1185">Reference proteome</keyword>
<evidence type="ECO:0000313" key="3">
    <source>
        <dbReference type="Proteomes" id="UP001607303"/>
    </source>
</evidence>